<accession>A0A518C019</accession>
<dbReference type="InterPro" id="IPR029028">
    <property type="entry name" value="Alpha/beta_knot_MTases"/>
</dbReference>
<dbReference type="PANTHER" id="PTHR43191">
    <property type="entry name" value="RRNA METHYLTRANSFERASE 3"/>
    <property type="match status" value="1"/>
</dbReference>
<dbReference type="GO" id="GO:0003723">
    <property type="term" value="F:RNA binding"/>
    <property type="evidence" value="ECO:0007669"/>
    <property type="project" value="InterPro"/>
</dbReference>
<feature type="domain" description="tRNA/rRNA methyltransferase SpoU type" evidence="4">
    <location>
        <begin position="110"/>
        <end position="257"/>
    </location>
</feature>
<dbReference type="InterPro" id="IPR001537">
    <property type="entry name" value="SpoU_MeTrfase"/>
</dbReference>
<keyword evidence="2 6" id="KW-0489">Methyltransferase</keyword>
<dbReference type="GO" id="GO:0032259">
    <property type="term" value="P:methylation"/>
    <property type="evidence" value="ECO:0007669"/>
    <property type="project" value="UniProtKB-KW"/>
</dbReference>
<dbReference type="Proteomes" id="UP000320386">
    <property type="component" value="Chromosome"/>
</dbReference>
<dbReference type="InterPro" id="IPR051259">
    <property type="entry name" value="rRNA_Methyltransferase"/>
</dbReference>
<evidence type="ECO:0000256" key="1">
    <source>
        <dbReference type="ARBA" id="ARBA00007228"/>
    </source>
</evidence>
<dbReference type="GO" id="GO:0008173">
    <property type="term" value="F:RNA methyltransferase activity"/>
    <property type="evidence" value="ECO:0007669"/>
    <property type="project" value="InterPro"/>
</dbReference>
<dbReference type="AlphaFoldDB" id="A0A518C019"/>
<dbReference type="Pfam" id="PF22435">
    <property type="entry name" value="MRM3-like_sub_bind"/>
    <property type="match status" value="1"/>
</dbReference>
<gene>
    <name evidence="6" type="primary">aviRb</name>
    <name evidence="6" type="ORF">Pan265_24380</name>
</gene>
<keyword evidence="7" id="KW-1185">Reference proteome</keyword>
<protein>
    <submittedName>
        <fullName evidence="6">23S rRNA (Uridine(2479)-2'-O)-methyltransferase</fullName>
        <ecNumber evidence="6">2.1.1.208</ecNumber>
    </submittedName>
</protein>
<name>A0A518C019_9BACT</name>
<evidence type="ECO:0000259" key="4">
    <source>
        <dbReference type="Pfam" id="PF00588"/>
    </source>
</evidence>
<organism evidence="6 7">
    <name type="scientific">Mucisphaera calidilacus</name>
    <dbReference type="NCBI Taxonomy" id="2527982"/>
    <lineage>
        <taxon>Bacteria</taxon>
        <taxon>Pseudomonadati</taxon>
        <taxon>Planctomycetota</taxon>
        <taxon>Phycisphaerae</taxon>
        <taxon>Phycisphaerales</taxon>
        <taxon>Phycisphaeraceae</taxon>
        <taxon>Mucisphaera</taxon>
    </lineage>
</organism>
<dbReference type="RefSeq" id="WP_145446743.1">
    <property type="nucleotide sequence ID" value="NZ_CP036280.1"/>
</dbReference>
<dbReference type="Gene3D" id="3.30.1330.30">
    <property type="match status" value="1"/>
</dbReference>
<dbReference type="KEGG" id="mcad:Pan265_24380"/>
<comment type="similarity">
    <text evidence="1">Belongs to the class IV-like SAM-binding methyltransferase superfamily. RNA methyltransferase TrmH family.</text>
</comment>
<evidence type="ECO:0000313" key="6">
    <source>
        <dbReference type="EMBL" id="QDU72568.1"/>
    </source>
</evidence>
<dbReference type="InterPro" id="IPR053888">
    <property type="entry name" value="MRM3-like_sub_bind"/>
</dbReference>
<dbReference type="InterPro" id="IPR029026">
    <property type="entry name" value="tRNA_m1G_MTases_N"/>
</dbReference>
<dbReference type="OrthoDB" id="9794400at2"/>
<evidence type="ECO:0000259" key="5">
    <source>
        <dbReference type="Pfam" id="PF22435"/>
    </source>
</evidence>
<evidence type="ECO:0000256" key="2">
    <source>
        <dbReference type="ARBA" id="ARBA00022603"/>
    </source>
</evidence>
<feature type="domain" description="MRM3-like substrate binding" evidence="5">
    <location>
        <begin position="9"/>
        <end position="92"/>
    </location>
</feature>
<sequence length="263" mass="27961">MRSITSPANPSIKRISQLRKPARQRRENLLLAEGTREITRALAASLNPETLLVADDLPPDAIPAIPDDRIITLPRPLLAKLTYHDEPEGLLATFERPHWPESTLKNARRILVAVATAKPGNLGAMARTAAALGYDAILAAGDTVDPFNPNAIRTSTGAVFALPILTMDVPAALDFLRNTATSRQTVAAEVQAATDYRAIAYTTPLTLIIGPEDTGLTPPWLAAVDDAQGIRALIPMNPLPGTSVDSLNAATAAALIMAESTRT</sequence>
<dbReference type="Pfam" id="PF00588">
    <property type="entry name" value="SpoU_methylase"/>
    <property type="match status" value="1"/>
</dbReference>
<dbReference type="GO" id="GO:0006396">
    <property type="term" value="P:RNA processing"/>
    <property type="evidence" value="ECO:0007669"/>
    <property type="project" value="InterPro"/>
</dbReference>
<dbReference type="Gene3D" id="3.40.1280.10">
    <property type="match status" value="1"/>
</dbReference>
<evidence type="ECO:0000256" key="3">
    <source>
        <dbReference type="ARBA" id="ARBA00022679"/>
    </source>
</evidence>
<keyword evidence="3 6" id="KW-0808">Transferase</keyword>
<dbReference type="EMBL" id="CP036280">
    <property type="protein sequence ID" value="QDU72568.1"/>
    <property type="molecule type" value="Genomic_DNA"/>
</dbReference>
<proteinExistence type="inferred from homology"/>
<dbReference type="InterPro" id="IPR029064">
    <property type="entry name" value="Ribosomal_eL30-like_sf"/>
</dbReference>
<reference evidence="6 7" key="1">
    <citation type="submission" date="2019-02" db="EMBL/GenBank/DDBJ databases">
        <title>Deep-cultivation of Planctomycetes and their phenomic and genomic characterization uncovers novel biology.</title>
        <authorList>
            <person name="Wiegand S."/>
            <person name="Jogler M."/>
            <person name="Boedeker C."/>
            <person name="Pinto D."/>
            <person name="Vollmers J."/>
            <person name="Rivas-Marin E."/>
            <person name="Kohn T."/>
            <person name="Peeters S.H."/>
            <person name="Heuer A."/>
            <person name="Rast P."/>
            <person name="Oberbeckmann S."/>
            <person name="Bunk B."/>
            <person name="Jeske O."/>
            <person name="Meyerdierks A."/>
            <person name="Storesund J.E."/>
            <person name="Kallscheuer N."/>
            <person name="Luecker S."/>
            <person name="Lage O.M."/>
            <person name="Pohl T."/>
            <person name="Merkel B.J."/>
            <person name="Hornburger P."/>
            <person name="Mueller R.-W."/>
            <person name="Bruemmer F."/>
            <person name="Labrenz M."/>
            <person name="Spormann A.M."/>
            <person name="Op den Camp H."/>
            <person name="Overmann J."/>
            <person name="Amann R."/>
            <person name="Jetten M.S.M."/>
            <person name="Mascher T."/>
            <person name="Medema M.H."/>
            <person name="Devos D.P."/>
            <person name="Kaster A.-K."/>
            <person name="Ovreas L."/>
            <person name="Rohde M."/>
            <person name="Galperin M.Y."/>
            <person name="Jogler C."/>
        </authorList>
    </citation>
    <scope>NUCLEOTIDE SEQUENCE [LARGE SCALE GENOMIC DNA]</scope>
    <source>
        <strain evidence="6 7">Pan265</strain>
    </source>
</reference>
<dbReference type="SUPFAM" id="SSF55315">
    <property type="entry name" value="L30e-like"/>
    <property type="match status" value="1"/>
</dbReference>
<dbReference type="SUPFAM" id="SSF75217">
    <property type="entry name" value="alpha/beta knot"/>
    <property type="match status" value="1"/>
</dbReference>
<evidence type="ECO:0000313" key="7">
    <source>
        <dbReference type="Proteomes" id="UP000320386"/>
    </source>
</evidence>
<dbReference type="PANTHER" id="PTHR43191:SF2">
    <property type="entry name" value="RRNA METHYLTRANSFERASE 3, MITOCHONDRIAL"/>
    <property type="match status" value="1"/>
</dbReference>
<dbReference type="EC" id="2.1.1.208" evidence="6"/>